<dbReference type="SMART" id="SM00382">
    <property type="entry name" value="AAA"/>
    <property type="match status" value="1"/>
</dbReference>
<dbReference type="GO" id="GO:0008854">
    <property type="term" value="F:exodeoxyribonuclease V activity"/>
    <property type="evidence" value="ECO:0007669"/>
    <property type="project" value="UniProtKB-EC"/>
</dbReference>
<dbReference type="SUPFAM" id="SSF52540">
    <property type="entry name" value="P-loop containing nucleoside triphosphate hydrolases"/>
    <property type="match status" value="1"/>
</dbReference>
<dbReference type="CDD" id="cd18809">
    <property type="entry name" value="SF1_C_RecD"/>
    <property type="match status" value="1"/>
</dbReference>
<protein>
    <submittedName>
        <fullName evidence="4">Exodeoxyribonuclease V C-terminal</fullName>
        <ecNumber evidence="4">3.1.11.5</ecNumber>
    </submittedName>
</protein>
<organism evidence="4">
    <name type="scientific">Metamycoplasma salivarium</name>
    <name type="common">Mycoplasma salivarium</name>
    <dbReference type="NCBI Taxonomy" id="2124"/>
    <lineage>
        <taxon>Bacteria</taxon>
        <taxon>Bacillati</taxon>
        <taxon>Mycoplasmatota</taxon>
        <taxon>Mycoplasmoidales</taxon>
        <taxon>Metamycoplasmataceae</taxon>
        <taxon>Metamycoplasma</taxon>
    </lineage>
</organism>
<feature type="domain" description="AAA+ ATPase" evidence="3">
    <location>
        <begin position="337"/>
        <end position="488"/>
    </location>
</feature>
<dbReference type="CDD" id="cd17933">
    <property type="entry name" value="DEXSc_RecD-like"/>
    <property type="match status" value="1"/>
</dbReference>
<dbReference type="PANTHER" id="PTHR43788:SF6">
    <property type="entry name" value="DNA HELICASE B"/>
    <property type="match status" value="1"/>
</dbReference>
<dbReference type="EMBL" id="LR214939">
    <property type="protein sequence ID" value="VEU56424.1"/>
    <property type="molecule type" value="Genomic_DNA"/>
</dbReference>
<accession>A0A448ZYX2</accession>
<dbReference type="InterPro" id="IPR027785">
    <property type="entry name" value="UvrD-like_helicase_C"/>
</dbReference>
<evidence type="ECO:0000256" key="2">
    <source>
        <dbReference type="ARBA" id="ARBA00022840"/>
    </source>
</evidence>
<dbReference type="PANTHER" id="PTHR43788">
    <property type="entry name" value="DNA2/NAM7 HELICASE FAMILY MEMBER"/>
    <property type="match status" value="1"/>
</dbReference>
<dbReference type="Pfam" id="PF13538">
    <property type="entry name" value="UvrD_C_2"/>
    <property type="match status" value="1"/>
</dbReference>
<gene>
    <name evidence="4" type="primary">recD_3</name>
    <name evidence="4" type="ORF">NCTC10113_01333</name>
</gene>
<evidence type="ECO:0000259" key="3">
    <source>
        <dbReference type="SMART" id="SM00382"/>
    </source>
</evidence>
<reference evidence="4" key="1">
    <citation type="submission" date="2019-01" db="EMBL/GenBank/DDBJ databases">
        <authorList>
            <consortium name="Pathogen Informatics"/>
        </authorList>
    </citation>
    <scope>NUCLEOTIDE SEQUENCE [LARGE SCALE GENOMIC DNA]</scope>
    <source>
        <strain evidence="4">NCTC10113</strain>
    </source>
</reference>
<dbReference type="InterPro" id="IPR003593">
    <property type="entry name" value="AAA+_ATPase"/>
</dbReference>
<geneLocation type="plasmid" evidence="4">
    <name>2</name>
</geneLocation>
<dbReference type="EC" id="3.1.11.5" evidence="4"/>
<dbReference type="Gene3D" id="3.40.50.300">
    <property type="entry name" value="P-loop containing nucleotide triphosphate hydrolases"/>
    <property type="match status" value="2"/>
</dbReference>
<keyword evidence="4" id="KW-0378">Hydrolase</keyword>
<keyword evidence="2" id="KW-0067">ATP-binding</keyword>
<keyword evidence="1" id="KW-0547">Nucleotide-binding</keyword>
<dbReference type="GO" id="GO:0005524">
    <property type="term" value="F:ATP binding"/>
    <property type="evidence" value="ECO:0007669"/>
    <property type="project" value="UniProtKB-KW"/>
</dbReference>
<evidence type="ECO:0000313" key="4">
    <source>
        <dbReference type="EMBL" id="VEU56424.1"/>
    </source>
</evidence>
<sequence>MSDLIKISGFFKKILFEKKQNNFRITSCKIAAQPQGLTIKTNKYGTISILSKDIDFEIDKCYDMILEYFPHSRYTESYNLVELKESEMWKLNYLVRFLKSSKFPGIGEVKSTKIVEKFGFDTLNILAFNDDYDADDFGISEEAYSQARAYLRANTNIIEDQLFFLKLNLSPSFYEKINLYFDSLAMFLEKYKDNFYDFYFDVEGIQVSDLDKITKHFFPEGHFFTKPMVLYKALEEYFFNKGHTKISNKDFYAYFYKNYEKISVDEFKDALKYLIQEKRVLLFDNKEFITTTKLRLMEEYVITRLYDVSKKHKDKFLPYADSYFHPTQIEAINSALNENLCLITGSPGTGKTLILNKIINLLLTKYSEEDIVVVTPTGRATININKDNEIKASTIHSFLQWDVDLDKFKVNENWPENKKVLIIDEFSMVGIDLFFHLLKGLSKSLKKIIVVGDKNQLPAIGPGYLIKDFIESNIFETIELSKIYRQAENYEIIRDAISVNKSEFPKFNGKHSQFHEVEKENLSKIIISEIKKLIKQGYVKKDIAILSPIYNYQTGIDNLNNELSTFWRKLDNMQTTLIGKQAYAIGDKVINTVNDPSKKIFNGEIGYIYNFIFEDDTRIISFVQIKFENEDRIVQFTRKEFLQRIILAYCTSVHKYQGSECPIVFTVLFDEARILLSKKLIYTAITRAQKLSIIFGQKDAFIYGIENDDDSKRITCISELWNAKLNQGVK</sequence>
<dbReference type="InterPro" id="IPR041451">
    <property type="entry name" value="RecD2_SH13"/>
</dbReference>
<evidence type="ECO:0000256" key="1">
    <source>
        <dbReference type="ARBA" id="ARBA00022741"/>
    </source>
</evidence>
<dbReference type="InterPro" id="IPR027417">
    <property type="entry name" value="P-loop_NTPase"/>
</dbReference>
<dbReference type="AlphaFoldDB" id="A0A448ZYX2"/>
<proteinExistence type="predicted"/>
<dbReference type="GO" id="GO:0003678">
    <property type="term" value="F:DNA helicase activity"/>
    <property type="evidence" value="ECO:0007669"/>
    <property type="project" value="UniProtKB-ARBA"/>
</dbReference>
<dbReference type="Pfam" id="PF13245">
    <property type="entry name" value="AAA_19"/>
    <property type="match status" value="1"/>
</dbReference>
<name>A0A448ZYX2_METSV</name>
<keyword evidence="4" id="KW-0614">Plasmid</keyword>
<dbReference type="Gene3D" id="2.30.30.940">
    <property type="match status" value="1"/>
</dbReference>
<dbReference type="Pfam" id="PF18335">
    <property type="entry name" value="SH3_13"/>
    <property type="match status" value="1"/>
</dbReference>
<dbReference type="InterPro" id="IPR050534">
    <property type="entry name" value="Coronavir_polyprotein_1ab"/>
</dbReference>